<accession>A0A6L2LT94</accession>
<organism evidence="1">
    <name type="scientific">Tanacetum cinerariifolium</name>
    <name type="common">Dalmatian daisy</name>
    <name type="synonym">Chrysanthemum cinerariifolium</name>
    <dbReference type="NCBI Taxonomy" id="118510"/>
    <lineage>
        <taxon>Eukaryota</taxon>
        <taxon>Viridiplantae</taxon>
        <taxon>Streptophyta</taxon>
        <taxon>Embryophyta</taxon>
        <taxon>Tracheophyta</taxon>
        <taxon>Spermatophyta</taxon>
        <taxon>Magnoliopsida</taxon>
        <taxon>eudicotyledons</taxon>
        <taxon>Gunneridae</taxon>
        <taxon>Pentapetalae</taxon>
        <taxon>asterids</taxon>
        <taxon>campanulids</taxon>
        <taxon>Asterales</taxon>
        <taxon>Asteraceae</taxon>
        <taxon>Asteroideae</taxon>
        <taxon>Anthemideae</taxon>
        <taxon>Anthemidinae</taxon>
        <taxon>Tanacetum</taxon>
    </lineage>
</organism>
<evidence type="ECO:0000313" key="1">
    <source>
        <dbReference type="EMBL" id="GEU64157.1"/>
    </source>
</evidence>
<reference evidence="1" key="1">
    <citation type="journal article" date="2019" name="Sci. Rep.">
        <title>Draft genome of Tanacetum cinerariifolium, the natural source of mosquito coil.</title>
        <authorList>
            <person name="Yamashiro T."/>
            <person name="Shiraishi A."/>
            <person name="Satake H."/>
            <person name="Nakayama K."/>
        </authorList>
    </citation>
    <scope>NUCLEOTIDE SEQUENCE</scope>
</reference>
<keyword evidence="1" id="KW-0418">Kinase</keyword>
<proteinExistence type="predicted"/>
<keyword evidence="1" id="KW-0808">Transferase</keyword>
<dbReference type="GO" id="GO:0030246">
    <property type="term" value="F:carbohydrate binding"/>
    <property type="evidence" value="ECO:0007669"/>
    <property type="project" value="UniProtKB-KW"/>
</dbReference>
<dbReference type="InterPro" id="IPR021109">
    <property type="entry name" value="Peptidase_aspartic_dom_sf"/>
</dbReference>
<dbReference type="Gene3D" id="2.40.70.10">
    <property type="entry name" value="Acid Proteases"/>
    <property type="match status" value="1"/>
</dbReference>
<sequence length="280" mass="32654">MENANPSSSASNSEFLDPMKKIEIETWLEDNRIVDLLVSSDEIEYFDTFLISEELEYHEWLLKYPKPSWAKEKIRTGYLNNIKISCMIGHFLKRQAYIDLESPINVMSKQQYKGIMNKGLESTHKPSNPSKNINFVGRVRGLKVFIGNFTYECNFIILEDTTIIIDHLLGEVVFGKSFARKTGLVDDQEEGTVSFEKDIEKITFKMPHKMEEFNHIDFKDVKTNFIPSFILENNDDHGKTYYSDSMTLGPEYREDESISKEIRHLMKLEREAKRHKGEVT</sequence>
<name>A0A6L2LT94_TANCI</name>
<dbReference type="EMBL" id="BKCJ010004973">
    <property type="protein sequence ID" value="GEU64157.1"/>
    <property type="molecule type" value="Genomic_DNA"/>
</dbReference>
<comment type="caution">
    <text evidence="1">The sequence shown here is derived from an EMBL/GenBank/DDBJ whole genome shotgun (WGS) entry which is preliminary data.</text>
</comment>
<protein>
    <submittedName>
        <fullName evidence="1">Protein kinase-like domain, concanavalin A-like lectin/glucanase domain protein</fullName>
    </submittedName>
</protein>
<dbReference type="GO" id="GO:0016301">
    <property type="term" value="F:kinase activity"/>
    <property type="evidence" value="ECO:0007669"/>
    <property type="project" value="UniProtKB-KW"/>
</dbReference>
<gene>
    <name evidence="1" type="ORF">Tci_036135</name>
</gene>
<dbReference type="AlphaFoldDB" id="A0A6L2LT94"/>
<keyword evidence="1" id="KW-0430">Lectin</keyword>